<name>A0ABP3HGS9_9LACT</name>
<dbReference type="EMBL" id="BAAACW010000149">
    <property type="protein sequence ID" value="GAA0370465.1"/>
    <property type="molecule type" value="Genomic_DNA"/>
</dbReference>
<proteinExistence type="predicted"/>
<keyword evidence="4" id="KW-1185">Reference proteome</keyword>
<feature type="transmembrane region" description="Helical" evidence="1">
    <location>
        <begin position="6"/>
        <end position="37"/>
    </location>
</feature>
<keyword evidence="1" id="KW-0472">Membrane</keyword>
<reference evidence="4" key="1">
    <citation type="journal article" date="2019" name="Int. J. Syst. Evol. Microbiol.">
        <title>The Global Catalogue of Microorganisms (GCM) 10K type strain sequencing project: providing services to taxonomists for standard genome sequencing and annotation.</title>
        <authorList>
            <consortium name="The Broad Institute Genomics Platform"/>
            <consortium name="The Broad Institute Genome Sequencing Center for Infectious Disease"/>
            <person name="Wu L."/>
            <person name="Ma J."/>
        </authorList>
    </citation>
    <scope>NUCLEOTIDE SEQUENCE [LARGE SCALE GENOMIC DNA]</scope>
    <source>
        <strain evidence="4">JCM 12662</strain>
    </source>
</reference>
<dbReference type="PANTHER" id="PTHR42903:SF1">
    <property type="entry name" value="INNER MEMBRANE PROTEIN YCCF"/>
    <property type="match status" value="1"/>
</dbReference>
<keyword evidence="1" id="KW-0812">Transmembrane</keyword>
<feature type="domain" description="Inner membrane component" evidence="2">
    <location>
        <begin position="66"/>
        <end position="115"/>
    </location>
</feature>
<dbReference type="PIRSF" id="PIRSF028777">
    <property type="entry name" value="UCP028777"/>
    <property type="match status" value="1"/>
</dbReference>
<keyword evidence="1" id="KW-1133">Transmembrane helix</keyword>
<dbReference type="PANTHER" id="PTHR42903">
    <property type="entry name" value="INNER MEMBRANE PROTEIN YCCF"/>
    <property type="match status" value="1"/>
</dbReference>
<organism evidence="3 4">
    <name type="scientific">Alkalibacterium iburiense</name>
    <dbReference type="NCBI Taxonomy" id="290589"/>
    <lineage>
        <taxon>Bacteria</taxon>
        <taxon>Bacillati</taxon>
        <taxon>Bacillota</taxon>
        <taxon>Bacilli</taxon>
        <taxon>Lactobacillales</taxon>
        <taxon>Carnobacteriaceae</taxon>
        <taxon>Alkalibacterium</taxon>
    </lineage>
</organism>
<sequence length="122" mass="13400">MRILGNIAWFIFGGFITFFTWVLLGILWSITIVGIPVGKQCFKFAKMAGAPFGREVEFGRGGASFLLNILWMIFGGFALAIEEVGLGILLCLTIIGIPFGLQHFKLAKLALLPFGARLYRTA</sequence>
<dbReference type="InterPro" id="IPR031308">
    <property type="entry name" value="UCP028777"/>
</dbReference>
<dbReference type="Proteomes" id="UP001501166">
    <property type="component" value="Unassembled WGS sequence"/>
</dbReference>
<feature type="domain" description="Inner membrane component" evidence="2">
    <location>
        <begin position="4"/>
        <end position="54"/>
    </location>
</feature>
<feature type="transmembrane region" description="Helical" evidence="1">
    <location>
        <begin position="58"/>
        <end position="78"/>
    </location>
</feature>
<gene>
    <name evidence="3" type="ORF">GCM10008932_22460</name>
</gene>
<comment type="caution">
    <text evidence="3">The sequence shown here is derived from an EMBL/GenBank/DDBJ whole genome shotgun (WGS) entry which is preliminary data.</text>
</comment>
<evidence type="ECO:0000259" key="2">
    <source>
        <dbReference type="Pfam" id="PF03733"/>
    </source>
</evidence>
<dbReference type="NCBIfam" id="NF008740">
    <property type="entry name" value="PRK11770.1-2"/>
    <property type="match status" value="1"/>
</dbReference>
<evidence type="ECO:0000313" key="4">
    <source>
        <dbReference type="Proteomes" id="UP001501166"/>
    </source>
</evidence>
<evidence type="ECO:0000256" key="1">
    <source>
        <dbReference type="SAM" id="Phobius"/>
    </source>
</evidence>
<dbReference type="RefSeq" id="WP_343756687.1">
    <property type="nucleotide sequence ID" value="NZ_BAAACW010000149.1"/>
</dbReference>
<feature type="transmembrane region" description="Helical" evidence="1">
    <location>
        <begin position="84"/>
        <end position="101"/>
    </location>
</feature>
<dbReference type="InterPro" id="IPR005185">
    <property type="entry name" value="YccF"/>
</dbReference>
<accession>A0ABP3HGS9</accession>
<dbReference type="InterPro" id="IPR052937">
    <property type="entry name" value="Inner_membrane_protein"/>
</dbReference>
<dbReference type="Pfam" id="PF03733">
    <property type="entry name" value="YccF"/>
    <property type="match status" value="2"/>
</dbReference>
<protein>
    <submittedName>
        <fullName evidence="3">YccF domain-containing protein</fullName>
    </submittedName>
</protein>
<evidence type="ECO:0000313" key="3">
    <source>
        <dbReference type="EMBL" id="GAA0370465.1"/>
    </source>
</evidence>